<keyword evidence="1" id="KW-1133">Transmembrane helix</keyword>
<name>A0ABR8VWK1_9GAMM</name>
<keyword evidence="3" id="KW-1185">Reference proteome</keyword>
<dbReference type="Pfam" id="PF16137">
    <property type="entry name" value="DUF4845"/>
    <property type="match status" value="1"/>
</dbReference>
<evidence type="ECO:0000313" key="2">
    <source>
        <dbReference type="EMBL" id="MBD8009150.1"/>
    </source>
</evidence>
<feature type="transmembrane region" description="Helical" evidence="1">
    <location>
        <begin position="6"/>
        <end position="30"/>
    </location>
</feature>
<evidence type="ECO:0000256" key="1">
    <source>
        <dbReference type="SAM" id="Phobius"/>
    </source>
</evidence>
<reference evidence="2 3" key="1">
    <citation type="submission" date="2020-08" db="EMBL/GenBank/DDBJ databases">
        <title>A Genomic Blueprint of the Chicken Gut Microbiome.</title>
        <authorList>
            <person name="Gilroy R."/>
            <person name="Ravi A."/>
            <person name="Getino M."/>
            <person name="Pursley I."/>
            <person name="Horton D.L."/>
            <person name="Alikhan N.-F."/>
            <person name="Baker D."/>
            <person name="Gharbi K."/>
            <person name="Hall N."/>
            <person name="Watson M."/>
            <person name="Adriaenssens E.M."/>
            <person name="Foster-Nyarko E."/>
            <person name="Jarju S."/>
            <person name="Secka A."/>
            <person name="Antonio M."/>
            <person name="Oren A."/>
            <person name="Chaudhuri R."/>
            <person name="La Ragione R.M."/>
            <person name="Hildebrand F."/>
            <person name="Pallen M.J."/>
        </authorList>
    </citation>
    <scope>NUCLEOTIDE SEQUENCE [LARGE SCALE GENOMIC DNA]</scope>
    <source>
        <strain evidence="2 3">Sa1BUA6</strain>
    </source>
</reference>
<evidence type="ECO:0000313" key="3">
    <source>
        <dbReference type="Proteomes" id="UP000621930"/>
    </source>
</evidence>
<keyword evidence="1" id="KW-0812">Transmembrane</keyword>
<protein>
    <submittedName>
        <fullName evidence="2">DUF4845 domain-containing protein</fullName>
    </submittedName>
</protein>
<accession>A0ABR8VWK1</accession>
<dbReference type="EMBL" id="JACSPT010000007">
    <property type="protein sequence ID" value="MBD8009150.1"/>
    <property type="molecule type" value="Genomic_DNA"/>
</dbReference>
<dbReference type="RefSeq" id="WP_191730810.1">
    <property type="nucleotide sequence ID" value="NZ_JACSPT010000007.1"/>
</dbReference>
<dbReference type="Proteomes" id="UP000621930">
    <property type="component" value="Unassembled WGS sequence"/>
</dbReference>
<keyword evidence="1" id="KW-0472">Membrane</keyword>
<organism evidence="2 3">
    <name type="scientific">Acinetobacter pecorum</name>
    <dbReference type="NCBI Taxonomy" id="2762215"/>
    <lineage>
        <taxon>Bacteria</taxon>
        <taxon>Pseudomonadati</taxon>
        <taxon>Pseudomonadota</taxon>
        <taxon>Gammaproteobacteria</taxon>
        <taxon>Moraxellales</taxon>
        <taxon>Moraxellaceae</taxon>
        <taxon>Acinetobacter</taxon>
    </lineage>
</organism>
<gene>
    <name evidence="2" type="ORF">H9629_07315</name>
</gene>
<sequence>MRHQQGASYIGVLIAIVGFAFLAKVAIAVWGPYFDDRMVDGEIEALLKSAPANITPEKFNSDLSKRLEMNNIRNFDIKQNVILDNAQAMVVRKNYEIRKNFIMNIDLVMKFEKEFDQSTVKAK</sequence>
<proteinExistence type="predicted"/>
<comment type="caution">
    <text evidence="2">The sequence shown here is derived from an EMBL/GenBank/DDBJ whole genome shotgun (WGS) entry which is preliminary data.</text>
</comment>
<dbReference type="InterPro" id="IPR032314">
    <property type="entry name" value="DUF4845"/>
</dbReference>